<evidence type="ECO:0000259" key="5">
    <source>
        <dbReference type="PROSITE" id="PS50977"/>
    </source>
</evidence>
<comment type="caution">
    <text evidence="6">The sequence shown here is derived from an EMBL/GenBank/DDBJ whole genome shotgun (WGS) entry which is preliminary data.</text>
</comment>
<reference evidence="6 7" key="1">
    <citation type="submission" date="2021-05" db="EMBL/GenBank/DDBJ databases">
        <title>Croceibacterium sp. LX-88 genome sequence.</title>
        <authorList>
            <person name="Luo X."/>
        </authorList>
    </citation>
    <scope>NUCLEOTIDE SEQUENCE [LARGE SCALE GENOMIC DNA]</scope>
    <source>
        <strain evidence="6 7">LX-88</strain>
    </source>
</reference>
<organism evidence="6 7">
    <name type="scientific">Croceibacterium selenioxidans</name>
    <dbReference type="NCBI Taxonomy" id="2838833"/>
    <lineage>
        <taxon>Bacteria</taxon>
        <taxon>Pseudomonadati</taxon>
        <taxon>Pseudomonadota</taxon>
        <taxon>Alphaproteobacteria</taxon>
        <taxon>Sphingomonadales</taxon>
        <taxon>Erythrobacteraceae</taxon>
        <taxon>Croceibacterium</taxon>
    </lineage>
</organism>
<dbReference type="Proteomes" id="UP000811255">
    <property type="component" value="Unassembled WGS sequence"/>
</dbReference>
<keyword evidence="1" id="KW-0805">Transcription regulation</keyword>
<dbReference type="PANTHER" id="PTHR30055:SF151">
    <property type="entry name" value="TRANSCRIPTIONAL REGULATORY PROTEIN"/>
    <property type="match status" value="1"/>
</dbReference>
<dbReference type="PROSITE" id="PS50977">
    <property type="entry name" value="HTH_TETR_2"/>
    <property type="match status" value="1"/>
</dbReference>
<dbReference type="PANTHER" id="PTHR30055">
    <property type="entry name" value="HTH-TYPE TRANSCRIPTIONAL REGULATOR RUTR"/>
    <property type="match status" value="1"/>
</dbReference>
<dbReference type="InterPro" id="IPR001647">
    <property type="entry name" value="HTH_TetR"/>
</dbReference>
<evidence type="ECO:0000313" key="6">
    <source>
        <dbReference type="EMBL" id="MBT2134175.1"/>
    </source>
</evidence>
<keyword evidence="7" id="KW-1185">Reference proteome</keyword>
<dbReference type="SUPFAM" id="SSF46689">
    <property type="entry name" value="Homeodomain-like"/>
    <property type="match status" value="1"/>
</dbReference>
<gene>
    <name evidence="6" type="ORF">KK137_07505</name>
</gene>
<dbReference type="InterPro" id="IPR050109">
    <property type="entry name" value="HTH-type_TetR-like_transc_reg"/>
</dbReference>
<dbReference type="EMBL" id="JAHFVK010000001">
    <property type="protein sequence ID" value="MBT2134175.1"/>
    <property type="molecule type" value="Genomic_DNA"/>
</dbReference>
<dbReference type="Gene3D" id="1.10.357.10">
    <property type="entry name" value="Tetracycline Repressor, domain 2"/>
    <property type="match status" value="1"/>
</dbReference>
<name>A0ABS5W4N3_9SPHN</name>
<dbReference type="PRINTS" id="PR00455">
    <property type="entry name" value="HTHTETR"/>
</dbReference>
<evidence type="ECO:0000256" key="4">
    <source>
        <dbReference type="PROSITE-ProRule" id="PRU00335"/>
    </source>
</evidence>
<dbReference type="RefSeq" id="WP_214535520.1">
    <property type="nucleotide sequence ID" value="NZ_JAHFVK010000001.1"/>
</dbReference>
<sequence>MDSRNLDRETIVRAALGLLAERGLATVTLRKVAVAVGARAPSLYWHGADKGALFGLMSEAVLKQSLEQVPPSDDWRDWLRGLGPSVW</sequence>
<proteinExistence type="predicted"/>
<protein>
    <submittedName>
        <fullName evidence="6">TetR family transcriptional regulator</fullName>
    </submittedName>
</protein>
<evidence type="ECO:0000256" key="3">
    <source>
        <dbReference type="ARBA" id="ARBA00023163"/>
    </source>
</evidence>
<dbReference type="Pfam" id="PF00440">
    <property type="entry name" value="TetR_N"/>
    <property type="match status" value="1"/>
</dbReference>
<feature type="domain" description="HTH tetR-type" evidence="5">
    <location>
        <begin position="5"/>
        <end position="65"/>
    </location>
</feature>
<evidence type="ECO:0000313" key="7">
    <source>
        <dbReference type="Proteomes" id="UP000811255"/>
    </source>
</evidence>
<accession>A0ABS5W4N3</accession>
<evidence type="ECO:0000256" key="1">
    <source>
        <dbReference type="ARBA" id="ARBA00023015"/>
    </source>
</evidence>
<keyword evidence="3" id="KW-0804">Transcription</keyword>
<dbReference type="InterPro" id="IPR009057">
    <property type="entry name" value="Homeodomain-like_sf"/>
</dbReference>
<keyword evidence="2 4" id="KW-0238">DNA-binding</keyword>
<feature type="DNA-binding region" description="H-T-H motif" evidence="4">
    <location>
        <begin position="28"/>
        <end position="47"/>
    </location>
</feature>
<evidence type="ECO:0000256" key="2">
    <source>
        <dbReference type="ARBA" id="ARBA00023125"/>
    </source>
</evidence>